<organism evidence="1 2">
    <name type="scientific">Circinella minor</name>
    <dbReference type="NCBI Taxonomy" id="1195481"/>
    <lineage>
        <taxon>Eukaryota</taxon>
        <taxon>Fungi</taxon>
        <taxon>Fungi incertae sedis</taxon>
        <taxon>Mucoromycota</taxon>
        <taxon>Mucoromycotina</taxon>
        <taxon>Mucoromycetes</taxon>
        <taxon>Mucorales</taxon>
        <taxon>Lichtheimiaceae</taxon>
        <taxon>Circinella</taxon>
    </lineage>
</organism>
<dbReference type="AlphaFoldDB" id="A0A8H7S5F8"/>
<dbReference type="EMBL" id="JAEPRB010000070">
    <property type="protein sequence ID" value="KAG2223016.1"/>
    <property type="molecule type" value="Genomic_DNA"/>
</dbReference>
<dbReference type="OrthoDB" id="2252120at2759"/>
<comment type="caution">
    <text evidence="1">The sequence shown here is derived from an EMBL/GenBank/DDBJ whole genome shotgun (WGS) entry which is preliminary data.</text>
</comment>
<evidence type="ECO:0000313" key="2">
    <source>
        <dbReference type="Proteomes" id="UP000646827"/>
    </source>
</evidence>
<evidence type="ECO:0000313" key="1">
    <source>
        <dbReference type="EMBL" id="KAG2223016.1"/>
    </source>
</evidence>
<sequence length="102" mass="11784">MNIILKTIVENGECLDGKRLDAFFILTTKISDLIPPVLIEVQNVVDKAFVRRLNKKYCNHAYDKYNMESIASTISIKNTRVELYDRFIDSSNKAPFLKKITQ</sequence>
<proteinExistence type="predicted"/>
<dbReference type="Proteomes" id="UP000646827">
    <property type="component" value="Unassembled WGS sequence"/>
</dbReference>
<protein>
    <submittedName>
        <fullName evidence="1">Uncharacterized protein</fullName>
    </submittedName>
</protein>
<name>A0A8H7S5F8_9FUNG</name>
<keyword evidence="2" id="KW-1185">Reference proteome</keyword>
<accession>A0A8H7S5F8</accession>
<gene>
    <name evidence="1" type="ORF">INT45_012315</name>
</gene>
<reference evidence="1 2" key="1">
    <citation type="submission" date="2020-12" db="EMBL/GenBank/DDBJ databases">
        <title>Metabolic potential, ecology and presence of endohyphal bacteria is reflected in genomic diversity of Mucoromycotina.</title>
        <authorList>
            <person name="Muszewska A."/>
            <person name="Okrasinska A."/>
            <person name="Steczkiewicz K."/>
            <person name="Drgas O."/>
            <person name="Orlowska M."/>
            <person name="Perlinska-Lenart U."/>
            <person name="Aleksandrzak-Piekarczyk T."/>
            <person name="Szatraj K."/>
            <person name="Zielenkiewicz U."/>
            <person name="Pilsyk S."/>
            <person name="Malc E."/>
            <person name="Mieczkowski P."/>
            <person name="Kruszewska J.S."/>
            <person name="Biernat P."/>
            <person name="Pawlowska J."/>
        </authorList>
    </citation>
    <scope>NUCLEOTIDE SEQUENCE [LARGE SCALE GENOMIC DNA]</scope>
    <source>
        <strain evidence="1 2">CBS 142.35</strain>
    </source>
</reference>